<proteinExistence type="predicted"/>
<protein>
    <submittedName>
        <fullName evidence="2">Uncharacterized protein</fullName>
    </submittedName>
</protein>
<feature type="signal peptide" evidence="1">
    <location>
        <begin position="1"/>
        <end position="20"/>
    </location>
</feature>
<keyword evidence="1" id="KW-0732">Signal</keyword>
<sequence length="107" mass="12337">MKKSRFYALFLALISTASFADITATPDNEDICKEKYIKEVFDQQVQYSNPTNTAQVRRTAERHIDRSREIYSETNSFCSAFNYLKNEASDRLADDFNNAKAGESQFK</sequence>
<gene>
    <name evidence="2" type="ORF">A6E04_15955</name>
</gene>
<reference evidence="2 3" key="1">
    <citation type="submission" date="2016-06" db="EMBL/GenBank/DDBJ databases">
        <authorList>
            <person name="Kjaerup R.B."/>
            <person name="Dalgaard T.S."/>
            <person name="Juul-Madsen H.R."/>
        </authorList>
    </citation>
    <scope>NUCLEOTIDE SEQUENCE [LARGE SCALE GENOMIC DNA]</scope>
    <source>
        <strain evidence="2 3">1S159</strain>
    </source>
</reference>
<evidence type="ECO:0000313" key="3">
    <source>
        <dbReference type="Proteomes" id="UP000093523"/>
    </source>
</evidence>
<evidence type="ECO:0000313" key="2">
    <source>
        <dbReference type="EMBL" id="OCH19668.1"/>
    </source>
</evidence>
<dbReference type="EMBL" id="MAJU01000015">
    <property type="protein sequence ID" value="OCH19668.1"/>
    <property type="molecule type" value="Genomic_DNA"/>
</dbReference>
<feature type="chain" id="PRO_5008632271" evidence="1">
    <location>
        <begin position="21"/>
        <end position="107"/>
    </location>
</feature>
<name>A0A1B9NWR9_ALILO</name>
<dbReference type="OrthoDB" id="5917435at2"/>
<accession>A0A1B9NWR9</accession>
<dbReference type="Proteomes" id="UP000093523">
    <property type="component" value="Unassembled WGS sequence"/>
</dbReference>
<comment type="caution">
    <text evidence="2">The sequence shown here is derived from an EMBL/GenBank/DDBJ whole genome shotgun (WGS) entry which is preliminary data.</text>
</comment>
<dbReference type="AlphaFoldDB" id="A0A1B9NWR9"/>
<organism evidence="2 3">
    <name type="scientific">Aliivibrio logei</name>
    <name type="common">Vibrio logei</name>
    <dbReference type="NCBI Taxonomy" id="688"/>
    <lineage>
        <taxon>Bacteria</taxon>
        <taxon>Pseudomonadati</taxon>
        <taxon>Pseudomonadota</taxon>
        <taxon>Gammaproteobacteria</taxon>
        <taxon>Vibrionales</taxon>
        <taxon>Vibrionaceae</taxon>
        <taxon>Aliivibrio</taxon>
    </lineage>
</organism>
<evidence type="ECO:0000256" key="1">
    <source>
        <dbReference type="SAM" id="SignalP"/>
    </source>
</evidence>